<keyword evidence="3" id="KW-1185">Reference proteome</keyword>
<evidence type="ECO:0000313" key="2">
    <source>
        <dbReference type="EMBL" id="GFT68740.1"/>
    </source>
</evidence>
<reference evidence="2" key="1">
    <citation type="submission" date="2020-08" db="EMBL/GenBank/DDBJ databases">
        <title>Multicomponent nature underlies the extraordinary mechanical properties of spider dragline silk.</title>
        <authorList>
            <person name="Kono N."/>
            <person name="Nakamura H."/>
            <person name="Mori M."/>
            <person name="Yoshida Y."/>
            <person name="Ohtoshi R."/>
            <person name="Malay A.D."/>
            <person name="Moran D.A.P."/>
            <person name="Tomita M."/>
            <person name="Numata K."/>
            <person name="Arakawa K."/>
        </authorList>
    </citation>
    <scope>NUCLEOTIDE SEQUENCE</scope>
</reference>
<dbReference type="OrthoDB" id="8045623at2759"/>
<accession>A0A8X6TXV1</accession>
<proteinExistence type="predicted"/>
<protein>
    <submittedName>
        <fullName evidence="2">Uncharacterized protein</fullName>
    </submittedName>
</protein>
<sequence>MVNLARTGFASHHNPRRKEFQNEQLKQSGESLTSSALVSLQKPGNIEVLESGLMVVETKLGWMVFGKRSCRIDNILPSFSMHSMLLPTNNLWELEGTNLTELIPDIVDRLRMYPIGLSADIEKAFLILSIAPEDNFFDFSSLVMMN</sequence>
<evidence type="ECO:0000313" key="3">
    <source>
        <dbReference type="Proteomes" id="UP000887013"/>
    </source>
</evidence>
<feature type="region of interest" description="Disordered" evidence="1">
    <location>
        <begin position="1"/>
        <end position="23"/>
    </location>
</feature>
<dbReference type="Proteomes" id="UP000887013">
    <property type="component" value="Unassembled WGS sequence"/>
</dbReference>
<organism evidence="2 3">
    <name type="scientific">Nephila pilipes</name>
    <name type="common">Giant wood spider</name>
    <name type="synonym">Nephila maculata</name>
    <dbReference type="NCBI Taxonomy" id="299642"/>
    <lineage>
        <taxon>Eukaryota</taxon>
        <taxon>Metazoa</taxon>
        <taxon>Ecdysozoa</taxon>
        <taxon>Arthropoda</taxon>
        <taxon>Chelicerata</taxon>
        <taxon>Arachnida</taxon>
        <taxon>Araneae</taxon>
        <taxon>Araneomorphae</taxon>
        <taxon>Entelegynae</taxon>
        <taxon>Araneoidea</taxon>
        <taxon>Nephilidae</taxon>
        <taxon>Nephila</taxon>
    </lineage>
</organism>
<dbReference type="EMBL" id="BMAW01069391">
    <property type="protein sequence ID" value="GFT68740.1"/>
    <property type="molecule type" value="Genomic_DNA"/>
</dbReference>
<gene>
    <name evidence="2" type="primary">AVEN_94803_1</name>
    <name evidence="2" type="ORF">NPIL_181531</name>
</gene>
<comment type="caution">
    <text evidence="2">The sequence shown here is derived from an EMBL/GenBank/DDBJ whole genome shotgun (WGS) entry which is preliminary data.</text>
</comment>
<evidence type="ECO:0000256" key="1">
    <source>
        <dbReference type="SAM" id="MobiDB-lite"/>
    </source>
</evidence>
<dbReference type="AlphaFoldDB" id="A0A8X6TXV1"/>
<name>A0A8X6TXV1_NEPPI</name>